<dbReference type="Proteomes" id="UP000499080">
    <property type="component" value="Unassembled WGS sequence"/>
</dbReference>
<organism evidence="2 3">
    <name type="scientific">Araneus ventricosus</name>
    <name type="common">Orbweaver spider</name>
    <name type="synonym">Epeira ventricosa</name>
    <dbReference type="NCBI Taxonomy" id="182803"/>
    <lineage>
        <taxon>Eukaryota</taxon>
        <taxon>Metazoa</taxon>
        <taxon>Ecdysozoa</taxon>
        <taxon>Arthropoda</taxon>
        <taxon>Chelicerata</taxon>
        <taxon>Arachnida</taxon>
        <taxon>Araneae</taxon>
        <taxon>Araneomorphae</taxon>
        <taxon>Entelegynae</taxon>
        <taxon>Araneoidea</taxon>
        <taxon>Araneidae</taxon>
        <taxon>Araneus</taxon>
    </lineage>
</organism>
<protein>
    <submittedName>
        <fullName evidence="2">Uncharacterized protein</fullName>
    </submittedName>
</protein>
<keyword evidence="1" id="KW-0812">Transmembrane</keyword>
<keyword evidence="3" id="KW-1185">Reference proteome</keyword>
<keyword evidence="1" id="KW-1133">Transmembrane helix</keyword>
<dbReference type="AlphaFoldDB" id="A0A4Y2L3F1"/>
<reference evidence="2 3" key="1">
    <citation type="journal article" date="2019" name="Sci. Rep.">
        <title>Orb-weaving spider Araneus ventricosus genome elucidates the spidroin gene catalogue.</title>
        <authorList>
            <person name="Kono N."/>
            <person name="Nakamura H."/>
            <person name="Ohtoshi R."/>
            <person name="Moran D.A.P."/>
            <person name="Shinohara A."/>
            <person name="Yoshida Y."/>
            <person name="Fujiwara M."/>
            <person name="Mori M."/>
            <person name="Tomita M."/>
            <person name="Arakawa K."/>
        </authorList>
    </citation>
    <scope>NUCLEOTIDE SEQUENCE [LARGE SCALE GENOMIC DNA]</scope>
</reference>
<accession>A0A4Y2L3F1</accession>
<evidence type="ECO:0000313" key="2">
    <source>
        <dbReference type="EMBL" id="GBN09201.1"/>
    </source>
</evidence>
<evidence type="ECO:0000313" key="3">
    <source>
        <dbReference type="Proteomes" id="UP000499080"/>
    </source>
</evidence>
<comment type="caution">
    <text evidence="2">The sequence shown here is derived from an EMBL/GenBank/DDBJ whole genome shotgun (WGS) entry which is preliminary data.</text>
</comment>
<name>A0A4Y2L3F1_ARAVE</name>
<dbReference type="EMBL" id="BGPR01005330">
    <property type="protein sequence ID" value="GBN09201.1"/>
    <property type="molecule type" value="Genomic_DNA"/>
</dbReference>
<evidence type="ECO:0000256" key="1">
    <source>
        <dbReference type="SAM" id="Phobius"/>
    </source>
</evidence>
<sequence length="106" mass="12316">MKNRTDESTDSAMFQLDCHKNKEIDFQYPDFVADEYVRGILKKMQGVFTFLLEILLLFYDYSLSAARILFNVSWLCLALHRANLPLANLRFLAVRSSLSILFTNNT</sequence>
<gene>
    <name evidence="2" type="ORF">AVEN_232012_1</name>
</gene>
<keyword evidence="1" id="KW-0472">Membrane</keyword>
<proteinExistence type="predicted"/>
<feature type="transmembrane region" description="Helical" evidence="1">
    <location>
        <begin position="47"/>
        <end position="70"/>
    </location>
</feature>